<keyword evidence="1 3" id="KW-0456">Lyase</keyword>
<dbReference type="Proteomes" id="UP001484239">
    <property type="component" value="Unassembled WGS sequence"/>
</dbReference>
<evidence type="ECO:0000259" key="2">
    <source>
        <dbReference type="SMART" id="SM00998"/>
    </source>
</evidence>
<name>A0ABU9E5U0_9BACT</name>
<evidence type="ECO:0000256" key="1">
    <source>
        <dbReference type="ARBA" id="ARBA00023239"/>
    </source>
</evidence>
<dbReference type="InterPro" id="IPR019468">
    <property type="entry name" value="AdenyloSucc_lyase_C"/>
</dbReference>
<evidence type="ECO:0000313" key="3">
    <source>
        <dbReference type="EMBL" id="MEK9500049.1"/>
    </source>
</evidence>
<dbReference type="RefSeq" id="WP_405277723.1">
    <property type="nucleotide sequence ID" value="NZ_JBBHLI010000001.1"/>
</dbReference>
<dbReference type="SMART" id="SM00998">
    <property type="entry name" value="ADSL_C"/>
    <property type="match status" value="1"/>
</dbReference>
<dbReference type="InterPro" id="IPR000362">
    <property type="entry name" value="Fumarate_lyase_fam"/>
</dbReference>
<dbReference type="InterPro" id="IPR008948">
    <property type="entry name" value="L-Aspartase-like"/>
</dbReference>
<dbReference type="PRINTS" id="PR00149">
    <property type="entry name" value="FUMRATELYASE"/>
</dbReference>
<proteinExistence type="predicted"/>
<dbReference type="InterPro" id="IPR022761">
    <property type="entry name" value="Fumarate_lyase_N"/>
</dbReference>
<dbReference type="InterPro" id="IPR004769">
    <property type="entry name" value="Pur_lyase"/>
</dbReference>
<dbReference type="SUPFAM" id="SSF48557">
    <property type="entry name" value="L-aspartase-like"/>
    <property type="match status" value="1"/>
</dbReference>
<sequence length="449" mass="49370">MSSTAFDSFYFRDRFGTAAMRAVWEDRQTQQRWLDVEAALAEAEAELGIVPVEAAEEIARSARMDAIDTSSMKAEFDATWNPVVPLVNALRKVISPEAGRYVHWGATSKNIFDTGLMLQIRDAYELVLGEVDAVADSLARLADEHRDTVMAGRTHGQHAIPVTFGFKSAVWLDELHRQRTRLREARPRILVGEFGGAVGTLASLGPVGLELEALLMKKLGLGSAVIPVKTAGDRVAEFTLLLCMLSATLGKIAQNIYNLQQTDLDEVTEFTEGKVGSSAMPHKQNPVASGSVVFLGRLLRSNATPALEYIHAEWEDDHRQGETAWKFVPEVCLLMSAQLHTLRRVLDGLIVKPDNMLRNLDRQQGLSCSEGLLMALAEPIGRARAHELIRTLSAEAITTGVAFTDIVSRDPVVNEHLSKDELDKALDLRSQTGLAGTFIDRVLDRHRAG</sequence>
<dbReference type="CDD" id="cd01597">
    <property type="entry name" value="pCLME"/>
    <property type="match status" value="1"/>
</dbReference>
<feature type="domain" description="Adenylosuccinate lyase C-terminal" evidence="2">
    <location>
        <begin position="364"/>
        <end position="443"/>
    </location>
</feature>
<dbReference type="PRINTS" id="PR00145">
    <property type="entry name" value="ARGSUCLYASE"/>
</dbReference>
<dbReference type="Gene3D" id="1.20.200.10">
    <property type="entry name" value="Fumarase/aspartase (Central domain)"/>
    <property type="match status" value="1"/>
</dbReference>
<gene>
    <name evidence="3" type="primary">purB</name>
    <name evidence="3" type="ORF">WI372_03495</name>
</gene>
<accession>A0ABU9E5U0</accession>
<evidence type="ECO:0000313" key="4">
    <source>
        <dbReference type="Proteomes" id="UP001484239"/>
    </source>
</evidence>
<dbReference type="Pfam" id="PF00206">
    <property type="entry name" value="Lyase_1"/>
    <property type="match status" value="1"/>
</dbReference>
<dbReference type="EMBL" id="JBBHLI010000001">
    <property type="protein sequence ID" value="MEK9500049.1"/>
    <property type="molecule type" value="Genomic_DNA"/>
</dbReference>
<dbReference type="PANTHER" id="PTHR43172">
    <property type="entry name" value="ADENYLOSUCCINATE LYASE"/>
    <property type="match status" value="1"/>
</dbReference>
<dbReference type="PANTHER" id="PTHR43172:SF1">
    <property type="entry name" value="ADENYLOSUCCINATE LYASE"/>
    <property type="match status" value="1"/>
</dbReference>
<dbReference type="Pfam" id="PF10397">
    <property type="entry name" value="ADSL_C"/>
    <property type="match status" value="1"/>
</dbReference>
<reference evidence="3 4" key="1">
    <citation type="submission" date="2024-02" db="EMBL/GenBank/DDBJ databases">
        <title>A novel Gemmatimonadota bacterium.</title>
        <authorList>
            <person name="Du Z.-J."/>
            <person name="Ye Y.-Q."/>
        </authorList>
    </citation>
    <scope>NUCLEOTIDE SEQUENCE [LARGE SCALE GENOMIC DNA]</scope>
    <source>
        <strain evidence="3 4">DH-20</strain>
    </source>
</reference>
<dbReference type="NCBIfam" id="TIGR00928">
    <property type="entry name" value="purB"/>
    <property type="match status" value="1"/>
</dbReference>
<organism evidence="3 4">
    <name type="scientific">Gaopeijia maritima</name>
    <dbReference type="NCBI Taxonomy" id="3119007"/>
    <lineage>
        <taxon>Bacteria</taxon>
        <taxon>Pseudomonadati</taxon>
        <taxon>Gemmatimonadota</taxon>
        <taxon>Longimicrobiia</taxon>
        <taxon>Gaopeijiales</taxon>
        <taxon>Gaopeijiaceae</taxon>
        <taxon>Gaopeijia</taxon>
    </lineage>
</organism>
<dbReference type="PROSITE" id="PS00163">
    <property type="entry name" value="FUMARATE_LYASES"/>
    <property type="match status" value="1"/>
</dbReference>
<keyword evidence="4" id="KW-1185">Reference proteome</keyword>
<dbReference type="GO" id="GO:0016829">
    <property type="term" value="F:lyase activity"/>
    <property type="evidence" value="ECO:0007669"/>
    <property type="project" value="UniProtKB-KW"/>
</dbReference>
<protein>
    <submittedName>
        <fullName evidence="3">Adenylosuccinate lyase</fullName>
        <ecNumber evidence="3">4.3.2.2</ecNumber>
    </submittedName>
</protein>
<dbReference type="Gene3D" id="1.10.40.30">
    <property type="entry name" value="Fumarase/aspartase (C-terminal domain)"/>
    <property type="match status" value="1"/>
</dbReference>
<dbReference type="EC" id="4.3.2.2" evidence="3"/>
<dbReference type="InterPro" id="IPR020557">
    <property type="entry name" value="Fumarate_lyase_CS"/>
</dbReference>
<comment type="caution">
    <text evidence="3">The sequence shown here is derived from an EMBL/GenBank/DDBJ whole genome shotgun (WGS) entry which is preliminary data.</text>
</comment>